<dbReference type="Proteomes" id="UP000823388">
    <property type="component" value="Chromosome 6K"/>
</dbReference>
<sequence length="95" mass="10511">MKSRFIILCVKACLMAQLGAANVVLMGNNLTLSFDNIEASFEMLADKHCIPLLILSLSIKRSESGAFCDTSCLQVQLMYSLCRYSLDVSLCLVLR</sequence>
<protein>
    <submittedName>
        <fullName evidence="2">Uncharacterized protein</fullName>
    </submittedName>
</protein>
<comment type="caution">
    <text evidence="2">The sequence shown here is derived from an EMBL/GenBank/DDBJ whole genome shotgun (WGS) entry which is preliminary data.</text>
</comment>
<evidence type="ECO:0000256" key="1">
    <source>
        <dbReference type="SAM" id="SignalP"/>
    </source>
</evidence>
<feature type="chain" id="PRO_5035777683" evidence="1">
    <location>
        <begin position="22"/>
        <end position="95"/>
    </location>
</feature>
<proteinExistence type="predicted"/>
<reference evidence="2" key="1">
    <citation type="submission" date="2020-05" db="EMBL/GenBank/DDBJ databases">
        <title>WGS assembly of Panicum virgatum.</title>
        <authorList>
            <person name="Lovell J.T."/>
            <person name="Jenkins J."/>
            <person name="Shu S."/>
            <person name="Juenger T.E."/>
            <person name="Schmutz J."/>
        </authorList>
    </citation>
    <scope>NUCLEOTIDE SEQUENCE</scope>
    <source>
        <strain evidence="2">AP13</strain>
    </source>
</reference>
<evidence type="ECO:0000313" key="2">
    <source>
        <dbReference type="EMBL" id="KAG2583045.1"/>
    </source>
</evidence>
<dbReference type="AlphaFoldDB" id="A0A8T0RD70"/>
<keyword evidence="1" id="KW-0732">Signal</keyword>
<evidence type="ECO:0000313" key="3">
    <source>
        <dbReference type="Proteomes" id="UP000823388"/>
    </source>
</evidence>
<dbReference type="EMBL" id="CM029047">
    <property type="protein sequence ID" value="KAG2583045.1"/>
    <property type="molecule type" value="Genomic_DNA"/>
</dbReference>
<accession>A0A8T0RD70</accession>
<organism evidence="2 3">
    <name type="scientific">Panicum virgatum</name>
    <name type="common">Blackwell switchgrass</name>
    <dbReference type="NCBI Taxonomy" id="38727"/>
    <lineage>
        <taxon>Eukaryota</taxon>
        <taxon>Viridiplantae</taxon>
        <taxon>Streptophyta</taxon>
        <taxon>Embryophyta</taxon>
        <taxon>Tracheophyta</taxon>
        <taxon>Spermatophyta</taxon>
        <taxon>Magnoliopsida</taxon>
        <taxon>Liliopsida</taxon>
        <taxon>Poales</taxon>
        <taxon>Poaceae</taxon>
        <taxon>PACMAD clade</taxon>
        <taxon>Panicoideae</taxon>
        <taxon>Panicodae</taxon>
        <taxon>Paniceae</taxon>
        <taxon>Panicinae</taxon>
        <taxon>Panicum</taxon>
        <taxon>Panicum sect. Hiantes</taxon>
    </lineage>
</organism>
<gene>
    <name evidence="2" type="ORF">PVAP13_6KG151730</name>
</gene>
<name>A0A8T0RD70_PANVG</name>
<keyword evidence="3" id="KW-1185">Reference proteome</keyword>
<feature type="signal peptide" evidence="1">
    <location>
        <begin position="1"/>
        <end position="21"/>
    </location>
</feature>